<dbReference type="STRING" id="1611254.A0A2G5TTX4"/>
<dbReference type="OrthoDB" id="5870771at2759"/>
<protein>
    <submittedName>
        <fullName evidence="1">Uncharacterized protein</fullName>
    </submittedName>
</protein>
<reference evidence="2" key="1">
    <citation type="submission" date="2017-10" db="EMBL/GenBank/DDBJ databases">
        <title>Rapid genome shrinkage in a self-fertile nematode reveals novel sperm competition proteins.</title>
        <authorList>
            <person name="Yin D."/>
            <person name="Schwarz E.M."/>
            <person name="Thomas C.G."/>
            <person name="Felde R.L."/>
            <person name="Korf I.F."/>
            <person name="Cutter A.D."/>
            <person name="Schartner C.M."/>
            <person name="Ralston E.J."/>
            <person name="Meyer B.J."/>
            <person name="Haag E.S."/>
        </authorList>
    </citation>
    <scope>NUCLEOTIDE SEQUENCE [LARGE SCALE GENOMIC DNA]</scope>
    <source>
        <strain evidence="2">JU1422</strain>
    </source>
</reference>
<dbReference type="GO" id="GO:0005829">
    <property type="term" value="C:cytosol"/>
    <property type="evidence" value="ECO:0007669"/>
    <property type="project" value="TreeGrafter"/>
</dbReference>
<dbReference type="PANTHER" id="PTHR23409:SF21">
    <property type="entry name" value="CAPSID PROTEIN"/>
    <property type="match status" value="1"/>
</dbReference>
<proteinExistence type="predicted"/>
<keyword evidence="2" id="KW-1185">Reference proteome</keyword>
<dbReference type="AlphaFoldDB" id="A0A2G5TTX4"/>
<dbReference type="InterPro" id="IPR000358">
    <property type="entry name" value="RNR_small_fam"/>
</dbReference>
<dbReference type="GO" id="GO:0009263">
    <property type="term" value="P:deoxyribonucleotide biosynthetic process"/>
    <property type="evidence" value="ECO:0007669"/>
    <property type="project" value="InterPro"/>
</dbReference>
<evidence type="ECO:0000313" key="2">
    <source>
        <dbReference type="Proteomes" id="UP000230233"/>
    </source>
</evidence>
<dbReference type="EMBL" id="PDUG01000005">
    <property type="protein sequence ID" value="PIC30704.1"/>
    <property type="molecule type" value="Genomic_DNA"/>
</dbReference>
<gene>
    <name evidence="1" type="primary">Cnig_chr_V.g21857</name>
    <name evidence="1" type="ORF">B9Z55_021857</name>
</gene>
<dbReference type="Proteomes" id="UP000230233">
    <property type="component" value="Chromosome V"/>
</dbReference>
<organism evidence="1 2">
    <name type="scientific">Caenorhabditis nigoni</name>
    <dbReference type="NCBI Taxonomy" id="1611254"/>
    <lineage>
        <taxon>Eukaryota</taxon>
        <taxon>Metazoa</taxon>
        <taxon>Ecdysozoa</taxon>
        <taxon>Nematoda</taxon>
        <taxon>Chromadorea</taxon>
        <taxon>Rhabditida</taxon>
        <taxon>Rhabditina</taxon>
        <taxon>Rhabditomorpha</taxon>
        <taxon>Rhabditoidea</taxon>
        <taxon>Rhabditidae</taxon>
        <taxon>Peloderinae</taxon>
        <taxon>Caenorhabditis</taxon>
    </lineage>
</organism>
<dbReference type="PANTHER" id="PTHR23409">
    <property type="entry name" value="RIBONUCLEOSIDE-DIPHOSPHATE REDUCTASE SMALL CHAIN"/>
    <property type="match status" value="1"/>
</dbReference>
<evidence type="ECO:0000313" key="1">
    <source>
        <dbReference type="EMBL" id="PIC30704.1"/>
    </source>
</evidence>
<accession>A0A2G5TTX4</accession>
<comment type="caution">
    <text evidence="1">The sequence shown here is derived from an EMBL/GenBank/DDBJ whole genome shotgun (WGS) entry which is preliminary data.</text>
</comment>
<name>A0A2G5TTX4_9PELO</name>
<dbReference type="GO" id="GO:0004748">
    <property type="term" value="F:ribonucleoside-diphosphate reductase activity, thioredoxin disulfide as acceptor"/>
    <property type="evidence" value="ECO:0007669"/>
    <property type="project" value="TreeGrafter"/>
</dbReference>
<sequence length="442" mass="49911">MLSRIDPKSQDFITEDLDFSTLPATQCGILNSRYTYVPLKNQLTENGPWELVLTNNNRSYMNPKKTRIVFTFKITDQDGNHVKMVAGEKPLMYAPINNIAHSIINSYTLHINGQMVFHNSTNYAYQSYLESALMFSEDIKNSTLTVAGYHHDEKIGDIAGKGFEERCKMVMNGDEVQVACNLSCDLMNQNKVLLNGLNVKLTLYPNKSPFLIEGYNLGGAQLKFHVTDVFAMVNEFDLADGLSNELERALVEHQNIQYPLISPQVRSFYIEANRMDAPANTVFTSKMPRRIFVGLVSADSYNGTYDTSPFNFQPFDLSQISIDYCGQSVPGRPFNLDFKSGKFIEPYVMLQEALGHARTNFTTNSISKEMFRSCGYTIFGFELSVIAQDHNLFELVKQTNVSIRMNFKTKTPAGGLYAIIYGEFDNILNISDLRIPTISTIV</sequence>